<feature type="region of interest" description="Disordered" evidence="2">
    <location>
        <begin position="747"/>
        <end position="768"/>
    </location>
</feature>
<dbReference type="Pfam" id="PF05183">
    <property type="entry name" value="RdRP"/>
    <property type="match status" value="1"/>
</dbReference>
<proteinExistence type="inferred from homology"/>
<dbReference type="OrthoDB" id="6513042at2759"/>
<dbReference type="GO" id="GO:0030422">
    <property type="term" value="P:siRNA processing"/>
    <property type="evidence" value="ECO:0007669"/>
    <property type="project" value="TreeGrafter"/>
</dbReference>
<accession>A0A4D9CVC9</accession>
<dbReference type="Proteomes" id="UP000355283">
    <property type="component" value="Unassembled WGS sequence"/>
</dbReference>
<comment type="similarity">
    <text evidence="1">Belongs to the RdRP family.</text>
</comment>
<dbReference type="PANTHER" id="PTHR23079:SF55">
    <property type="entry name" value="RNA-DIRECTED RNA POLYMERASE"/>
    <property type="match status" value="1"/>
</dbReference>
<organism evidence="4 5">
    <name type="scientific">Nannochloropsis salina CCMP1776</name>
    <dbReference type="NCBI Taxonomy" id="1027361"/>
    <lineage>
        <taxon>Eukaryota</taxon>
        <taxon>Sar</taxon>
        <taxon>Stramenopiles</taxon>
        <taxon>Ochrophyta</taxon>
        <taxon>Eustigmatophyceae</taxon>
        <taxon>Eustigmatales</taxon>
        <taxon>Monodopsidaceae</taxon>
        <taxon>Microchloropsis</taxon>
        <taxon>Microchloropsis salina</taxon>
    </lineage>
</organism>
<dbReference type="EMBL" id="SDOX01000128">
    <property type="protein sequence ID" value="TFJ81433.1"/>
    <property type="molecule type" value="Genomic_DNA"/>
</dbReference>
<evidence type="ECO:0000259" key="3">
    <source>
        <dbReference type="Pfam" id="PF05183"/>
    </source>
</evidence>
<feature type="compositionally biased region" description="Basic and acidic residues" evidence="2">
    <location>
        <begin position="756"/>
        <end position="767"/>
    </location>
</feature>
<comment type="catalytic activity">
    <reaction evidence="1">
        <text>RNA(n) + a ribonucleoside 5'-triphosphate = RNA(n+1) + diphosphate</text>
        <dbReference type="Rhea" id="RHEA:21248"/>
        <dbReference type="Rhea" id="RHEA-COMP:14527"/>
        <dbReference type="Rhea" id="RHEA-COMP:17342"/>
        <dbReference type="ChEBI" id="CHEBI:33019"/>
        <dbReference type="ChEBI" id="CHEBI:61557"/>
        <dbReference type="ChEBI" id="CHEBI:140395"/>
        <dbReference type="EC" id="2.7.7.48"/>
    </reaction>
</comment>
<gene>
    <name evidence="4" type="ORF">NSK_007394</name>
</gene>
<reference evidence="4 5" key="1">
    <citation type="submission" date="2019-01" db="EMBL/GenBank/DDBJ databases">
        <title>Nuclear Genome Assembly of the Microalgal Biofuel strain Nannochloropsis salina CCMP1776.</title>
        <authorList>
            <person name="Hovde B."/>
        </authorList>
    </citation>
    <scope>NUCLEOTIDE SEQUENCE [LARGE SCALE GENOMIC DNA]</scope>
    <source>
        <strain evidence="4 5">CCMP1776</strain>
    </source>
</reference>
<dbReference type="InterPro" id="IPR007855">
    <property type="entry name" value="RDRP"/>
</dbReference>
<keyword evidence="5" id="KW-1185">Reference proteome</keyword>
<evidence type="ECO:0000313" key="5">
    <source>
        <dbReference type="Proteomes" id="UP000355283"/>
    </source>
</evidence>
<dbReference type="GO" id="GO:0031380">
    <property type="term" value="C:nuclear RNA-directed RNA polymerase complex"/>
    <property type="evidence" value="ECO:0007669"/>
    <property type="project" value="TreeGrafter"/>
</dbReference>
<feature type="domain" description="RDRP core" evidence="3">
    <location>
        <begin position="55"/>
        <end position="683"/>
    </location>
</feature>
<keyword evidence="1" id="KW-0694">RNA-binding</keyword>
<sequence length="915" mass="101560">MIVVHFLNHKELEGIADAYAAGRVVDWNVRLTLDAEAGAGFQVKHLGPAEFRRFSTFMHRALGSDRFMRVHISNRRQWWNERGARALRVLAEEGLHFACRRYKYINHKADSNGVCYFAAEDSLGRERDGFEAMPTHAMIARLGNFFNFPCVPRLVARVALGFSRSYALQLEPRQIKLIDDLMDPQGTGSLTDGSGFIAPDLVARLPTHLYQGRTLTTPLHVGPCAVVQVRVICHLGGFKGTLLVNPNLHNRIELRRSSMLKFPPPALSIPSLTRRPSLEAMTTFHVLKASTRLSRESLLIFLALNVPEKVLMQLVDDEVAVLQTMCSNPAMASAFLRSMGATRIEGSPEWQVAKMLDAGHGVDEAYVQRVLKGLRIRALTKLIRGRLLCPSSLYVVGQPDPLGVLKPDEVFLCHGLPAKHVGLPAEGTKNGVYEGRVLLARHPIYNPAHAQAFRAVLHPALQSFLGARAGVLFFSTQGTRSQAGRLSDGDMDGDTYFVCMHEKIVEFACPIEDNGTPEKDTIICTKERQGKSKSDNEIFLSNQPDIPASKSIPPCPGAELLTQIGPFRLDPETVGHKIDAKVMRRCLESCVAQAKASQILASASDWWIRHADIRGALSRDCRILGEIAVGAVNSAKTGELWSLPRVLRPQHCPPYLNRYSAVDATSPSRPISADSFLGRVYSRVLPLFLETSRQKSTNLRSDDVGSTVAPLDPIKLDVDLRIEGSAAFFELAQSWLKAYRQSLARRAQRSSRSTWRHHEKEQQRSQCDDNCQFQASKADILFPFQKLLGSVAAARADKTNLTLTHAVIDRRGQARERQPLQALAANVRSDDSSKIASQVPAARSRNDSITDIQNEKCTLETRRLAMASAIYEVTYMGGSTLNFVWDLVMPELNQLKKDALARRKDDTIFAKEADS</sequence>
<evidence type="ECO:0000313" key="4">
    <source>
        <dbReference type="EMBL" id="TFJ81433.1"/>
    </source>
</evidence>
<protein>
    <recommendedName>
        <fullName evidence="1">RNA-dependent RNA polymerase</fullName>
        <ecNumber evidence="1">2.7.7.48</ecNumber>
    </recommendedName>
</protein>
<dbReference type="EC" id="2.7.7.48" evidence="1"/>
<dbReference type="PANTHER" id="PTHR23079">
    <property type="entry name" value="RNA-DEPENDENT RNA POLYMERASE"/>
    <property type="match status" value="1"/>
</dbReference>
<evidence type="ECO:0000256" key="1">
    <source>
        <dbReference type="RuleBase" id="RU363098"/>
    </source>
</evidence>
<dbReference type="AlphaFoldDB" id="A0A4D9CVC9"/>
<dbReference type="GO" id="GO:0003723">
    <property type="term" value="F:RNA binding"/>
    <property type="evidence" value="ECO:0007669"/>
    <property type="project" value="UniProtKB-KW"/>
</dbReference>
<dbReference type="InterPro" id="IPR057596">
    <property type="entry name" value="RDRP_core"/>
</dbReference>
<keyword evidence="1" id="KW-0808">Transferase</keyword>
<keyword evidence="1" id="KW-0548">Nucleotidyltransferase</keyword>
<keyword evidence="1" id="KW-0696">RNA-directed RNA polymerase</keyword>
<dbReference type="GO" id="GO:0003968">
    <property type="term" value="F:RNA-directed RNA polymerase activity"/>
    <property type="evidence" value="ECO:0007669"/>
    <property type="project" value="UniProtKB-KW"/>
</dbReference>
<evidence type="ECO:0000256" key="2">
    <source>
        <dbReference type="SAM" id="MobiDB-lite"/>
    </source>
</evidence>
<name>A0A4D9CVC9_9STRA</name>
<comment type="caution">
    <text evidence="4">The sequence shown here is derived from an EMBL/GenBank/DDBJ whole genome shotgun (WGS) entry which is preliminary data.</text>
</comment>